<feature type="transmembrane region" description="Helical" evidence="1">
    <location>
        <begin position="146"/>
        <end position="163"/>
    </location>
</feature>
<feature type="transmembrane region" description="Helical" evidence="1">
    <location>
        <begin position="29"/>
        <end position="47"/>
    </location>
</feature>
<dbReference type="AlphaFoldDB" id="A0A9D1Y7M7"/>
<keyword evidence="1" id="KW-0812">Transmembrane</keyword>
<keyword evidence="1" id="KW-0472">Membrane</keyword>
<evidence type="ECO:0000313" key="3">
    <source>
        <dbReference type="EMBL" id="HIY20562.1"/>
    </source>
</evidence>
<evidence type="ECO:0000256" key="1">
    <source>
        <dbReference type="SAM" id="Phobius"/>
    </source>
</evidence>
<dbReference type="PANTHER" id="PTHR14969:SF13">
    <property type="entry name" value="AT30094P"/>
    <property type="match status" value="1"/>
</dbReference>
<dbReference type="EMBL" id="DXDX01000031">
    <property type="protein sequence ID" value="HIY20562.1"/>
    <property type="molecule type" value="Genomic_DNA"/>
</dbReference>
<proteinExistence type="predicted"/>
<dbReference type="PANTHER" id="PTHR14969">
    <property type="entry name" value="SPHINGOSINE-1-PHOSPHATE PHOSPHOHYDROLASE"/>
    <property type="match status" value="1"/>
</dbReference>
<keyword evidence="1" id="KW-1133">Transmembrane helix</keyword>
<protein>
    <submittedName>
        <fullName evidence="3">Phosphatase PAP2 family protein</fullName>
    </submittedName>
</protein>
<name>A0A9D1Y7M7_9FIRM</name>
<reference evidence="3" key="1">
    <citation type="journal article" date="2021" name="PeerJ">
        <title>Extensive microbial diversity within the chicken gut microbiome revealed by metagenomics and culture.</title>
        <authorList>
            <person name="Gilroy R."/>
            <person name="Ravi A."/>
            <person name="Getino M."/>
            <person name="Pursley I."/>
            <person name="Horton D.L."/>
            <person name="Alikhan N.F."/>
            <person name="Baker D."/>
            <person name="Gharbi K."/>
            <person name="Hall N."/>
            <person name="Watson M."/>
            <person name="Adriaenssens E.M."/>
            <person name="Foster-Nyarko E."/>
            <person name="Jarju S."/>
            <person name="Secka A."/>
            <person name="Antonio M."/>
            <person name="Oren A."/>
            <person name="Chaudhuri R.R."/>
            <person name="La Ragione R."/>
            <person name="Hildebrand F."/>
            <person name="Pallen M.J."/>
        </authorList>
    </citation>
    <scope>NUCLEOTIDE SEQUENCE</scope>
    <source>
        <strain evidence="3">ChiBcec16_6824</strain>
    </source>
</reference>
<feature type="domain" description="Phosphatidic acid phosphatase type 2/haloperoxidase" evidence="2">
    <location>
        <begin position="51"/>
        <end position="161"/>
    </location>
</feature>
<sequence length="164" mass="18364">MTKEQYERWSAPIARHPNGPAILNRVNFLLTRLCYVCYPLSLLLLALQRDERFWRVLLVPGVSFVLISLLRRGINRPRPYETLDIHPLIHKDTHGKSFPSRHVFSVFVIDMAFWYLCPPLGSVFLAVGLVLAAVRVLGGVHYPSDVLAGALMAAAAGAVGFWVV</sequence>
<comment type="caution">
    <text evidence="3">The sequence shown here is derived from an EMBL/GenBank/DDBJ whole genome shotgun (WGS) entry which is preliminary data.</text>
</comment>
<evidence type="ECO:0000259" key="2">
    <source>
        <dbReference type="SMART" id="SM00014"/>
    </source>
</evidence>
<dbReference type="InterPro" id="IPR000326">
    <property type="entry name" value="PAP2/HPO"/>
</dbReference>
<feature type="transmembrane region" description="Helical" evidence="1">
    <location>
        <begin position="53"/>
        <end position="70"/>
    </location>
</feature>
<dbReference type="Gene3D" id="1.20.144.10">
    <property type="entry name" value="Phosphatidic acid phosphatase type 2/haloperoxidase"/>
    <property type="match status" value="1"/>
</dbReference>
<feature type="transmembrane region" description="Helical" evidence="1">
    <location>
        <begin position="112"/>
        <end position="134"/>
    </location>
</feature>
<reference evidence="3" key="2">
    <citation type="submission" date="2021-04" db="EMBL/GenBank/DDBJ databases">
        <authorList>
            <person name="Gilroy R."/>
        </authorList>
    </citation>
    <scope>NUCLEOTIDE SEQUENCE</scope>
    <source>
        <strain evidence="3">ChiBcec16_6824</strain>
    </source>
</reference>
<dbReference type="SUPFAM" id="SSF48317">
    <property type="entry name" value="Acid phosphatase/Vanadium-dependent haloperoxidase"/>
    <property type="match status" value="1"/>
</dbReference>
<dbReference type="Proteomes" id="UP000823868">
    <property type="component" value="Unassembled WGS sequence"/>
</dbReference>
<dbReference type="Pfam" id="PF01569">
    <property type="entry name" value="PAP2"/>
    <property type="match status" value="1"/>
</dbReference>
<dbReference type="SMART" id="SM00014">
    <property type="entry name" value="acidPPc"/>
    <property type="match status" value="1"/>
</dbReference>
<evidence type="ECO:0000313" key="4">
    <source>
        <dbReference type="Proteomes" id="UP000823868"/>
    </source>
</evidence>
<organism evidence="3 4">
    <name type="scientific">Candidatus Flavonifractor merdigallinarum</name>
    <dbReference type="NCBI Taxonomy" id="2838589"/>
    <lineage>
        <taxon>Bacteria</taxon>
        <taxon>Bacillati</taxon>
        <taxon>Bacillota</taxon>
        <taxon>Clostridia</taxon>
        <taxon>Eubacteriales</taxon>
        <taxon>Oscillospiraceae</taxon>
        <taxon>Flavonifractor</taxon>
    </lineage>
</organism>
<dbReference type="CDD" id="cd01610">
    <property type="entry name" value="PAP2_like"/>
    <property type="match status" value="1"/>
</dbReference>
<accession>A0A9D1Y7M7</accession>
<gene>
    <name evidence="3" type="ORF">H9841_01500</name>
</gene>
<dbReference type="InterPro" id="IPR036938">
    <property type="entry name" value="PAP2/HPO_sf"/>
</dbReference>